<dbReference type="Pfam" id="PF16076">
    <property type="entry name" value="Acyltransf_C"/>
    <property type="match status" value="2"/>
</dbReference>
<dbReference type="Proteomes" id="UP000663852">
    <property type="component" value="Unassembled WGS sequence"/>
</dbReference>
<feature type="transmembrane region" description="Helical" evidence="4">
    <location>
        <begin position="438"/>
        <end position="455"/>
    </location>
</feature>
<accession>A0A814BVG8</accession>
<proteinExistence type="inferred from homology"/>
<feature type="transmembrane region" description="Helical" evidence="4">
    <location>
        <begin position="16"/>
        <end position="39"/>
    </location>
</feature>
<dbReference type="EMBL" id="CAJNOR010000503">
    <property type="protein sequence ID" value="CAF0932989.1"/>
    <property type="molecule type" value="Genomic_DNA"/>
</dbReference>
<dbReference type="CDD" id="cd07990">
    <property type="entry name" value="LPLAT_LCLAT1-like"/>
    <property type="match status" value="2"/>
</dbReference>
<dbReference type="PANTHER" id="PTHR10983">
    <property type="entry name" value="1-ACYLGLYCEROL-3-PHOSPHATE ACYLTRANSFERASE-RELATED"/>
    <property type="match status" value="1"/>
</dbReference>
<dbReference type="SUPFAM" id="SSF69593">
    <property type="entry name" value="Glycerol-3-phosphate (1)-acyltransferase"/>
    <property type="match status" value="1"/>
</dbReference>
<dbReference type="PANTHER" id="PTHR10983:SF24">
    <property type="entry name" value="1-ACYLGLYCEROL-3-PHOSPHATE O-ACYLTRANSFERASE 3, ISOFORM E-RELATED"/>
    <property type="match status" value="1"/>
</dbReference>
<evidence type="ECO:0000313" key="8">
    <source>
        <dbReference type="Proteomes" id="UP000663828"/>
    </source>
</evidence>
<feature type="domain" description="Phospholipid/glycerol acyltransferase" evidence="5">
    <location>
        <begin position="477"/>
        <end position="602"/>
    </location>
</feature>
<keyword evidence="8" id="KW-1185">Reference proteome</keyword>
<evidence type="ECO:0000313" key="6">
    <source>
        <dbReference type="EMBL" id="CAF0819624.1"/>
    </source>
</evidence>
<dbReference type="InterPro" id="IPR002123">
    <property type="entry name" value="Plipid/glycerol_acylTrfase"/>
</dbReference>
<feature type="transmembrane region" description="Helical" evidence="4">
    <location>
        <begin position="703"/>
        <end position="722"/>
    </location>
</feature>
<dbReference type="InterPro" id="IPR032098">
    <property type="entry name" value="Acyltransf_C"/>
</dbReference>
<feature type="transmembrane region" description="Helical" evidence="4">
    <location>
        <begin position="734"/>
        <end position="756"/>
    </location>
</feature>
<dbReference type="Pfam" id="PF01553">
    <property type="entry name" value="Acyltransferase"/>
    <property type="match status" value="2"/>
</dbReference>
<keyword evidence="4" id="KW-0812">Transmembrane</keyword>
<comment type="caution">
    <text evidence="7">The sequence shown here is derived from an EMBL/GenBank/DDBJ whole genome shotgun (WGS) entry which is preliminary data.</text>
</comment>
<comment type="similarity">
    <text evidence="1">Belongs to the 1-acyl-sn-glycerol-3-phosphate acyltransferase family.</text>
</comment>
<evidence type="ECO:0000256" key="3">
    <source>
        <dbReference type="ARBA" id="ARBA00023315"/>
    </source>
</evidence>
<keyword evidence="4" id="KW-0472">Membrane</keyword>
<organism evidence="7 8">
    <name type="scientific">Adineta ricciae</name>
    <name type="common">Rotifer</name>
    <dbReference type="NCBI Taxonomy" id="249248"/>
    <lineage>
        <taxon>Eukaryota</taxon>
        <taxon>Metazoa</taxon>
        <taxon>Spiralia</taxon>
        <taxon>Gnathifera</taxon>
        <taxon>Rotifera</taxon>
        <taxon>Eurotatoria</taxon>
        <taxon>Bdelloidea</taxon>
        <taxon>Adinetida</taxon>
        <taxon>Adinetidae</taxon>
        <taxon>Adineta</taxon>
    </lineage>
</organism>
<evidence type="ECO:0000256" key="1">
    <source>
        <dbReference type="ARBA" id="ARBA00008655"/>
    </source>
</evidence>
<feature type="transmembrane region" description="Helical" evidence="4">
    <location>
        <begin position="402"/>
        <end position="426"/>
    </location>
</feature>
<keyword evidence="3" id="KW-0012">Acyltransferase</keyword>
<feature type="transmembrane region" description="Helical" evidence="4">
    <location>
        <begin position="346"/>
        <end position="365"/>
    </location>
</feature>
<keyword evidence="2" id="KW-0808">Transferase</keyword>
<dbReference type="GO" id="GO:0012505">
    <property type="term" value="C:endomembrane system"/>
    <property type="evidence" value="ECO:0007669"/>
    <property type="project" value="TreeGrafter"/>
</dbReference>
<name>A0A814BVG8_ADIRI</name>
<evidence type="ECO:0000313" key="7">
    <source>
        <dbReference type="EMBL" id="CAF0932989.1"/>
    </source>
</evidence>
<evidence type="ECO:0000259" key="5">
    <source>
        <dbReference type="SMART" id="SM00563"/>
    </source>
</evidence>
<feature type="transmembrane region" description="Helical" evidence="4">
    <location>
        <begin position="315"/>
        <end position="334"/>
    </location>
</feature>
<dbReference type="GO" id="GO:0003841">
    <property type="term" value="F:1-acylglycerol-3-phosphate O-acyltransferase activity"/>
    <property type="evidence" value="ECO:0007669"/>
    <property type="project" value="TreeGrafter"/>
</dbReference>
<sequence length="766" mass="89610">MRIYDEFKSSFISICFLAYIFFVSGLIINFLQLCSCIIWPFNKELYRKINCYLALGIWSQFTFLAQWWSKSDCVLYIDPADMERVRKEHAIVIMNHKYDIDWLAGWIICQRLGVMHGSKIVGKQSLRLVPIVGWCWIFTESIFLRRVWESDRETLVKDLRKVLANYPQNYFFNFLLFCEGTRFTEKKRLASMKIAQEKGLPELKHHILPRTKGFTLLLQGAENRITGIYDLNVGFKKSGAEPTFLSIIKGHACQAEIYVRRTPIADIPTDTEGCSDWVHKLYQEKDQIYDYFLRHDTFEGNGLVRVEIPRNYKDLLIELAWMVIIGIPSVIYLCKFLWTSTFLAQFIFVILVILATIGVRAMIAVTETERGSHYEINLWQASMRLDRSLLRTIQSLLPVQIFIGYVFVISGLIVNAAQLLSVIFIWPFSKQLYRRVNYYLGTLLWSQLTFLYSWWADSSVTFYVDPKDIKELPKEYAIILVNHRFEIDWLVGMVAAQKLGILGGLKIVGKRSLSLIPLLGWSWFFTESIFLRRVWETDKTVLENDIHQLLHGYPDNYYFSFLMACEGTRYTERKREESMKYAREKNLPELKYHILPRTRGFTMIMQGAKGKIPAVYDFMLAFSKDSALPTFRTLLKGESCKAQLYIKRYPIAGIPYEDESKCSDWLHRLFQEKDRVYEHFVQYDNFVGLGVPQIPVVGNYSDLLIQLFWLLIIGFPSLIWFFQFIFHSTLLAKIIFSIIILLAYVTLQLMINMSVIKSDTKTSKTK</sequence>
<keyword evidence="4" id="KW-1133">Transmembrane helix</keyword>
<feature type="domain" description="Phospholipid/glycerol acyltransferase" evidence="5">
    <location>
        <begin position="90"/>
        <end position="215"/>
    </location>
</feature>
<evidence type="ECO:0000256" key="2">
    <source>
        <dbReference type="ARBA" id="ARBA00022679"/>
    </source>
</evidence>
<dbReference type="Proteomes" id="UP000663828">
    <property type="component" value="Unassembled WGS sequence"/>
</dbReference>
<reference evidence="7" key="1">
    <citation type="submission" date="2021-02" db="EMBL/GenBank/DDBJ databases">
        <authorList>
            <person name="Nowell W R."/>
        </authorList>
    </citation>
    <scope>NUCLEOTIDE SEQUENCE</scope>
</reference>
<evidence type="ECO:0000256" key="4">
    <source>
        <dbReference type="SAM" id="Phobius"/>
    </source>
</evidence>
<protein>
    <recommendedName>
        <fullName evidence="5">Phospholipid/glycerol acyltransferase domain-containing protein</fullName>
    </recommendedName>
</protein>
<dbReference type="SMART" id="SM00563">
    <property type="entry name" value="PlsC"/>
    <property type="match status" value="2"/>
</dbReference>
<gene>
    <name evidence="6" type="ORF">EDS130_LOCUS5784</name>
    <name evidence="7" type="ORF">XAT740_LOCUS9685</name>
</gene>
<dbReference type="AlphaFoldDB" id="A0A814BVG8"/>
<dbReference type="EMBL" id="CAJNOJ010000016">
    <property type="protein sequence ID" value="CAF0819624.1"/>
    <property type="molecule type" value="Genomic_DNA"/>
</dbReference>
<dbReference type="OrthoDB" id="189226at2759"/>